<dbReference type="Proteomes" id="UP001158576">
    <property type="component" value="Chromosome 2"/>
</dbReference>
<reference evidence="2 3" key="1">
    <citation type="submission" date="2021-04" db="EMBL/GenBank/DDBJ databases">
        <authorList>
            <person name="Bliznina A."/>
        </authorList>
    </citation>
    <scope>NUCLEOTIDE SEQUENCE [LARGE SCALE GENOMIC DNA]</scope>
</reference>
<protein>
    <submittedName>
        <fullName evidence="2">Oidioi.mRNA.OKI2018_I69.chr2.g7533.t1.cds</fullName>
    </submittedName>
</protein>
<dbReference type="InterPro" id="IPR055405">
    <property type="entry name" value="ARM_KNTC1_3rd"/>
</dbReference>
<evidence type="ECO:0000313" key="3">
    <source>
        <dbReference type="Proteomes" id="UP001158576"/>
    </source>
</evidence>
<evidence type="ECO:0000313" key="2">
    <source>
        <dbReference type="EMBL" id="CAG5113422.1"/>
    </source>
</evidence>
<gene>
    <name evidence="2" type="ORF">OKIOD_LOCUS16298</name>
</gene>
<dbReference type="Pfam" id="PF24515">
    <property type="entry name" value="ARM_KNTC1_3rd"/>
    <property type="match status" value="1"/>
</dbReference>
<accession>A0ABN7TDA7</accession>
<organism evidence="2 3">
    <name type="scientific">Oikopleura dioica</name>
    <name type="common">Tunicate</name>
    <dbReference type="NCBI Taxonomy" id="34765"/>
    <lineage>
        <taxon>Eukaryota</taxon>
        <taxon>Metazoa</taxon>
        <taxon>Chordata</taxon>
        <taxon>Tunicata</taxon>
        <taxon>Appendicularia</taxon>
        <taxon>Copelata</taxon>
        <taxon>Oikopleuridae</taxon>
        <taxon>Oikopleura</taxon>
    </lineage>
</organism>
<dbReference type="EMBL" id="OU015567">
    <property type="protein sequence ID" value="CAG5113422.1"/>
    <property type="molecule type" value="Genomic_DNA"/>
</dbReference>
<feature type="domain" description="KNTC1 third ARM-repeats" evidence="1">
    <location>
        <begin position="289"/>
        <end position="423"/>
    </location>
</feature>
<proteinExistence type="predicted"/>
<sequence>MDDRIKHHLDRNTAWGILNEGGVENIRLNTPNEREESVRKFLALGKKSESLFTLLSVSKHDALRRDVVAKLAEKKCTEAMETFQQAPDDFKGTILEEVLSLAAVMPSNEPIRNSFITFLKCNKSLFNETQEMRFPLLVPEVKEEEPERPLLEDFLWDRSFTDSLDGALIHALTLKKMIGEHEADVNDGAAPARGNLTVANLNITCAGPKTSSSKAKVQRFCRRLELAVHEYLKSYDRSCFETPFQKVTDEDFSTDLLKLNFECLRAELLGTDQQRMDELINNVIEDSVRRKINEDVMFGCFHTKPKEEVFQTLEKLSRTSNFETQERICKLGIKYFKNNQGYAAAFKQTLMMGSWSRKISELLSIPKNEVNLRDYRDEYCLKLLAKPQIPFETVNEYIDAFQISRNNILYRFLQWQFVGEDSGIESSALVVSHKPKIELLSYTKSINSSWKSIEPRLRWALRNFNIKSPIKELLEWLGLTVRTSYQRIRFLLEEIIFMKKDNPELESDSRAEQYLNDLEEFEKYRLLKSTDECDRLPFHWIASEKPKMLEAIRKECLPTNYEKIIWVAKTSIVGLSEADVKMNCVKNLVTKMRGVRSDEGTELNSLLAVLKIGSTAREQIIGELSLNCHMYMHTARCIDKPAQASKFLKEALKDLEQYRGIIAEIADISQKYQSLRDYSNLIETKQVLSRNHFYDEKTRSFFNEGRQALSSSTILSLFLQLFEDTSNNKNDLGLVLTEVCKNADIPVAVVYQNLVETWLNMTPIPVRNIVGISSIWDKTKVAKALFNQAYSGSLEQRCEIMDHLLKSFDEEEMAEIANTLGMDSAGFGSKKALIKQTQSWKDQCRLKVLGMSSKNLVAFYKTDDKVAGLNQMLDALEGSHEASKALGELAFNNKLVDDDLWTRIFANFVVGEELFAFIRRLNRQKWFNTMLEESVMFDRTFRKIWTACIELNVDTRPDLVVQALYEYPKAFLIDIEKIAFKLISKDNEVEALQIIPRAATFDQREIFDRIVKAVTWKKLVSSVVKRNRLLLSHCEVSQMLLWTATPENLRKLTMDEYRWIKNEAIIQGFIDPLVQMLFRDNKFDEIKSLLLLYGKKNPAIMSEFEQISRLQRTERDQKLQAMFDSNGIPQFFRPIPSAAEIFPGSS</sequence>
<name>A0ABN7TDA7_OIKDI</name>
<evidence type="ECO:0000259" key="1">
    <source>
        <dbReference type="Pfam" id="PF24515"/>
    </source>
</evidence>
<keyword evidence="3" id="KW-1185">Reference proteome</keyword>